<gene>
    <name evidence="13 14" type="primary">lpxK</name>
    <name evidence="14" type="ORF">J2I48_01825</name>
</gene>
<reference evidence="14 15" key="1">
    <citation type="submission" date="2021-03" db="EMBL/GenBank/DDBJ databases">
        <title>Fibrella sp. HMF5036 genome sequencing and assembly.</title>
        <authorList>
            <person name="Kang H."/>
            <person name="Kim H."/>
            <person name="Bae S."/>
            <person name="Joh K."/>
        </authorList>
    </citation>
    <scope>NUCLEOTIDE SEQUENCE [LARGE SCALE GENOMIC DNA]</scope>
    <source>
        <strain evidence="14 15">HMF5036</strain>
    </source>
</reference>
<accession>A0A939JUE6</accession>
<comment type="catalytic activity">
    <reaction evidence="13">
        <text>a lipid A disaccharide + ATP = a lipid IVA + ADP + H(+)</text>
        <dbReference type="Rhea" id="RHEA:67840"/>
        <dbReference type="ChEBI" id="CHEBI:15378"/>
        <dbReference type="ChEBI" id="CHEBI:30616"/>
        <dbReference type="ChEBI" id="CHEBI:176343"/>
        <dbReference type="ChEBI" id="CHEBI:176425"/>
        <dbReference type="ChEBI" id="CHEBI:456216"/>
        <dbReference type="EC" id="2.7.1.130"/>
    </reaction>
</comment>
<dbReference type="GO" id="GO:0005886">
    <property type="term" value="C:plasma membrane"/>
    <property type="evidence" value="ECO:0007669"/>
    <property type="project" value="TreeGrafter"/>
</dbReference>
<name>A0A939JUE6_9BACT</name>
<keyword evidence="5 13" id="KW-0444">Lipid biosynthesis</keyword>
<evidence type="ECO:0000313" key="14">
    <source>
        <dbReference type="EMBL" id="MBO0929707.1"/>
    </source>
</evidence>
<evidence type="ECO:0000256" key="6">
    <source>
        <dbReference type="ARBA" id="ARBA00022556"/>
    </source>
</evidence>
<evidence type="ECO:0000256" key="8">
    <source>
        <dbReference type="ARBA" id="ARBA00022741"/>
    </source>
</evidence>
<sequence>MLKLLSALYGGITDWRNRLYDSGFIKPARPTQYCIGVGNLTVGGTGKTPAVSYLIQLLTGLNHHATGKLATLSRGYGRQTKGFRIATPSDTAATLGDEPLELYRTLGQLATICVGERRAAALTKLAALRPDIGTVVLDDAFQHRAVLPQLQLLLMDYNRPFYTDEPFPGGRLRERRHGANRADLVIVTKCPYDPNPTERAQITQQISQYTRPKTPIIFAGLTYSAPIHFATNQPVIIKKSPVLLVTGLANAEPLVHYVSETFGLLEHVAFADHHAYSRADVERLLHRCPPNTWLLTTHKDQVKLVALLTNDELQRKLAYLPVAMQFFQLRDAATLKRMVADTLRQKLEPGLKNP</sequence>
<evidence type="ECO:0000256" key="5">
    <source>
        <dbReference type="ARBA" id="ARBA00022516"/>
    </source>
</evidence>
<proteinExistence type="inferred from homology"/>
<keyword evidence="8 13" id="KW-0547">Nucleotide-binding</keyword>
<keyword evidence="9 13" id="KW-0418">Kinase</keyword>
<evidence type="ECO:0000256" key="11">
    <source>
        <dbReference type="ARBA" id="ARBA00023098"/>
    </source>
</evidence>
<dbReference type="GO" id="GO:0005524">
    <property type="term" value="F:ATP binding"/>
    <property type="evidence" value="ECO:0007669"/>
    <property type="project" value="UniProtKB-UniRule"/>
</dbReference>
<dbReference type="RefSeq" id="WP_207333659.1">
    <property type="nucleotide sequence ID" value="NZ_JAFMYU010000001.1"/>
</dbReference>
<comment type="similarity">
    <text evidence="13">Belongs to the LpxK family.</text>
</comment>
<comment type="function">
    <text evidence="1 13">Transfers the gamma-phosphate of ATP to the 4'-position of a tetraacyldisaccharide 1-phosphate intermediate (termed DS-1-P) to form tetraacyldisaccharide 1,4'-bis-phosphate (lipid IVA).</text>
</comment>
<dbReference type="Pfam" id="PF02606">
    <property type="entry name" value="LpxK"/>
    <property type="match status" value="1"/>
</dbReference>
<dbReference type="NCBIfam" id="TIGR00682">
    <property type="entry name" value="lpxK"/>
    <property type="match status" value="1"/>
</dbReference>
<evidence type="ECO:0000256" key="3">
    <source>
        <dbReference type="ARBA" id="ARBA00012071"/>
    </source>
</evidence>
<comment type="caution">
    <text evidence="14">The sequence shown here is derived from an EMBL/GenBank/DDBJ whole genome shotgun (WGS) entry which is preliminary data.</text>
</comment>
<dbReference type="PANTHER" id="PTHR42724">
    <property type="entry name" value="TETRAACYLDISACCHARIDE 4'-KINASE"/>
    <property type="match status" value="1"/>
</dbReference>
<evidence type="ECO:0000256" key="2">
    <source>
        <dbReference type="ARBA" id="ARBA00004870"/>
    </source>
</evidence>
<protein>
    <recommendedName>
        <fullName evidence="4 13">Tetraacyldisaccharide 4'-kinase</fullName>
        <ecNumber evidence="3 13">2.7.1.130</ecNumber>
    </recommendedName>
    <alternativeName>
        <fullName evidence="12 13">Lipid A 4'-kinase</fullName>
    </alternativeName>
</protein>
<dbReference type="GO" id="GO:0009245">
    <property type="term" value="P:lipid A biosynthetic process"/>
    <property type="evidence" value="ECO:0007669"/>
    <property type="project" value="UniProtKB-UniRule"/>
</dbReference>
<keyword evidence="7 13" id="KW-0808">Transferase</keyword>
<feature type="binding site" evidence="13">
    <location>
        <begin position="41"/>
        <end position="48"/>
    </location>
    <ligand>
        <name>ATP</name>
        <dbReference type="ChEBI" id="CHEBI:30616"/>
    </ligand>
</feature>
<dbReference type="EMBL" id="JAFMYU010000001">
    <property type="protein sequence ID" value="MBO0929707.1"/>
    <property type="molecule type" value="Genomic_DNA"/>
</dbReference>
<comment type="pathway">
    <text evidence="2 13">Glycolipid biosynthesis; lipid IV(A) biosynthesis; lipid IV(A) from (3R)-3-hydroxytetradecanoyl-[acyl-carrier-protein] and UDP-N-acetyl-alpha-D-glucosamine: step 6/6.</text>
</comment>
<evidence type="ECO:0000256" key="1">
    <source>
        <dbReference type="ARBA" id="ARBA00002274"/>
    </source>
</evidence>
<dbReference type="GO" id="GO:0009244">
    <property type="term" value="P:lipopolysaccharide core region biosynthetic process"/>
    <property type="evidence" value="ECO:0007669"/>
    <property type="project" value="TreeGrafter"/>
</dbReference>
<keyword evidence="6 13" id="KW-0441">Lipid A biosynthesis</keyword>
<evidence type="ECO:0000256" key="10">
    <source>
        <dbReference type="ARBA" id="ARBA00022840"/>
    </source>
</evidence>
<dbReference type="HAMAP" id="MF_00409">
    <property type="entry name" value="LpxK"/>
    <property type="match status" value="1"/>
</dbReference>
<evidence type="ECO:0000256" key="9">
    <source>
        <dbReference type="ARBA" id="ARBA00022777"/>
    </source>
</evidence>
<evidence type="ECO:0000256" key="7">
    <source>
        <dbReference type="ARBA" id="ARBA00022679"/>
    </source>
</evidence>
<evidence type="ECO:0000313" key="15">
    <source>
        <dbReference type="Proteomes" id="UP000664795"/>
    </source>
</evidence>
<keyword evidence="15" id="KW-1185">Reference proteome</keyword>
<organism evidence="14 15">
    <name type="scientific">Fibrella aquatilis</name>
    <dbReference type="NCBI Taxonomy" id="2817059"/>
    <lineage>
        <taxon>Bacteria</taxon>
        <taxon>Pseudomonadati</taxon>
        <taxon>Bacteroidota</taxon>
        <taxon>Cytophagia</taxon>
        <taxon>Cytophagales</taxon>
        <taxon>Spirosomataceae</taxon>
        <taxon>Fibrella</taxon>
    </lineage>
</organism>
<dbReference type="InterPro" id="IPR003758">
    <property type="entry name" value="LpxK"/>
</dbReference>
<keyword evidence="10 13" id="KW-0067">ATP-binding</keyword>
<evidence type="ECO:0000256" key="4">
    <source>
        <dbReference type="ARBA" id="ARBA00016436"/>
    </source>
</evidence>
<dbReference type="GO" id="GO:0009029">
    <property type="term" value="F:lipid-A 4'-kinase activity"/>
    <property type="evidence" value="ECO:0007669"/>
    <property type="project" value="UniProtKB-UniRule"/>
</dbReference>
<evidence type="ECO:0000256" key="12">
    <source>
        <dbReference type="ARBA" id="ARBA00029757"/>
    </source>
</evidence>
<dbReference type="AlphaFoldDB" id="A0A939JUE6"/>
<dbReference type="PANTHER" id="PTHR42724:SF1">
    <property type="entry name" value="TETRAACYLDISACCHARIDE 4'-KINASE, MITOCHONDRIAL-RELATED"/>
    <property type="match status" value="1"/>
</dbReference>
<evidence type="ECO:0000256" key="13">
    <source>
        <dbReference type="HAMAP-Rule" id="MF_00409"/>
    </source>
</evidence>
<keyword evidence="11 13" id="KW-0443">Lipid metabolism</keyword>
<dbReference type="Proteomes" id="UP000664795">
    <property type="component" value="Unassembled WGS sequence"/>
</dbReference>
<dbReference type="EC" id="2.7.1.130" evidence="3 13"/>